<accession>A0A1Z5HP79</accession>
<gene>
    <name evidence="1" type="ORF">KKC1_02670</name>
</gene>
<dbReference type="Proteomes" id="UP000197032">
    <property type="component" value="Unassembled WGS sequence"/>
</dbReference>
<dbReference type="RefSeq" id="WP_088552693.1">
    <property type="nucleotide sequence ID" value="NZ_BDGJ01000005.1"/>
</dbReference>
<protein>
    <submittedName>
        <fullName evidence="1">Formate hydrogenlyase maturation protein</fullName>
    </submittedName>
</protein>
<dbReference type="OrthoDB" id="3173483at2"/>
<organism evidence="1 2">
    <name type="scientific">Calderihabitans maritimus</name>
    <dbReference type="NCBI Taxonomy" id="1246530"/>
    <lineage>
        <taxon>Bacteria</taxon>
        <taxon>Bacillati</taxon>
        <taxon>Bacillota</taxon>
        <taxon>Clostridia</taxon>
        <taxon>Neomoorellales</taxon>
        <taxon>Calderihabitantaceae</taxon>
        <taxon>Calderihabitans</taxon>
    </lineage>
</organism>
<dbReference type="EMBL" id="BDGJ01000005">
    <property type="protein sequence ID" value="GAW91105.1"/>
    <property type="molecule type" value="Genomic_DNA"/>
</dbReference>
<dbReference type="AlphaFoldDB" id="A0A1Z5HP79"/>
<keyword evidence="1" id="KW-0456">Lyase</keyword>
<evidence type="ECO:0000313" key="1">
    <source>
        <dbReference type="EMBL" id="GAW91105.1"/>
    </source>
</evidence>
<proteinExistence type="predicted"/>
<reference evidence="2" key="1">
    <citation type="journal article" date="2017" name="Appl. Environ. Microbiol.">
        <title>Genomic analysis of Calderihabitans maritimus KKC1, a thermophilic hydrogenogenic carboxydotrophic bacterium isolated from marine sediment.</title>
        <authorList>
            <person name="Omae K."/>
            <person name="Yoneda Y."/>
            <person name="Fukuyama Y."/>
            <person name="Yoshida T."/>
            <person name="Sako Y."/>
        </authorList>
    </citation>
    <scope>NUCLEOTIDE SEQUENCE [LARGE SCALE GENOMIC DNA]</scope>
    <source>
        <strain evidence="2">KKC1</strain>
    </source>
</reference>
<dbReference type="NCBIfam" id="NF011664">
    <property type="entry name" value="PRK15084.1"/>
    <property type="match status" value="1"/>
</dbReference>
<sequence>MAGKVEFYRLSKKFVSEKEASPRVKQLQYYALAIGHHVGVVDCLSPVMNMSREEYLQWIAKLPPGEARRKMEGVVKWGEVEITKEHVRSLTKVLTGAAPAFLPEEKKRADCLLQLLRSIEREPAIYLVVRSL</sequence>
<dbReference type="InterPro" id="IPR010005">
    <property type="entry name" value="Formate_DH_maturation_HycH"/>
</dbReference>
<evidence type="ECO:0000313" key="2">
    <source>
        <dbReference type="Proteomes" id="UP000197032"/>
    </source>
</evidence>
<comment type="caution">
    <text evidence="1">The sequence shown here is derived from an EMBL/GenBank/DDBJ whole genome shotgun (WGS) entry which is preliminary data.</text>
</comment>
<name>A0A1Z5HP79_9FIRM</name>
<keyword evidence="2" id="KW-1185">Reference proteome</keyword>
<dbReference type="GO" id="GO:0016829">
    <property type="term" value="F:lyase activity"/>
    <property type="evidence" value="ECO:0007669"/>
    <property type="project" value="UniProtKB-KW"/>
</dbReference>
<dbReference type="Pfam" id="PF07450">
    <property type="entry name" value="HycH"/>
    <property type="match status" value="1"/>
</dbReference>